<reference evidence="4" key="1">
    <citation type="submission" date="2017-08" db="EMBL/GenBank/DDBJ databases">
        <authorList>
            <person name="Grouzdev D.S."/>
            <person name="Gaisin V.A."/>
            <person name="Rysina M.S."/>
            <person name="Gorlenko V.M."/>
        </authorList>
    </citation>
    <scope>NUCLEOTIDE SEQUENCE [LARGE SCALE GENOMIC DNA]</scope>
    <source>
        <strain evidence="4">Kir15-3F</strain>
    </source>
</reference>
<name>A0A2A6RNW6_9CHLR</name>
<dbReference type="GO" id="GO:0016746">
    <property type="term" value="F:acyltransferase activity"/>
    <property type="evidence" value="ECO:0007669"/>
    <property type="project" value="UniProtKB-KW"/>
</dbReference>
<gene>
    <name evidence="3" type="ORF">CJ255_02255</name>
</gene>
<proteinExistence type="predicted"/>
<dbReference type="PANTHER" id="PTHR43674">
    <property type="entry name" value="NITRILASE C965.09-RELATED"/>
    <property type="match status" value="1"/>
</dbReference>
<dbReference type="InterPro" id="IPR003010">
    <property type="entry name" value="C-N_Hydrolase"/>
</dbReference>
<dbReference type="PROSITE" id="PS50263">
    <property type="entry name" value="CN_HYDROLASE"/>
    <property type="match status" value="1"/>
</dbReference>
<dbReference type="PANTHER" id="PTHR43674:SF2">
    <property type="entry name" value="BETA-UREIDOPROPIONASE"/>
    <property type="match status" value="1"/>
</dbReference>
<dbReference type="InterPro" id="IPR036526">
    <property type="entry name" value="C-N_Hydrolase_sf"/>
</dbReference>
<accession>A0A2A6RNW6</accession>
<organism evidence="3 4">
    <name type="scientific">Candidatus Viridilinea mediisalina</name>
    <dbReference type="NCBI Taxonomy" id="2024553"/>
    <lineage>
        <taxon>Bacteria</taxon>
        <taxon>Bacillati</taxon>
        <taxon>Chloroflexota</taxon>
        <taxon>Chloroflexia</taxon>
        <taxon>Chloroflexales</taxon>
        <taxon>Chloroflexineae</taxon>
        <taxon>Oscillochloridaceae</taxon>
        <taxon>Candidatus Viridilinea</taxon>
    </lineage>
</organism>
<dbReference type="SUPFAM" id="SSF56317">
    <property type="entry name" value="Carbon-nitrogen hydrolase"/>
    <property type="match status" value="1"/>
</dbReference>
<comment type="caution">
    <text evidence="3">The sequence shown here is derived from an EMBL/GenBank/DDBJ whole genome shotgun (WGS) entry which is preliminary data.</text>
</comment>
<keyword evidence="3" id="KW-0808">Transferase</keyword>
<evidence type="ECO:0000313" key="3">
    <source>
        <dbReference type="EMBL" id="PDW04737.1"/>
    </source>
</evidence>
<dbReference type="Proteomes" id="UP000220527">
    <property type="component" value="Unassembled WGS sequence"/>
</dbReference>
<dbReference type="CDD" id="cd07573">
    <property type="entry name" value="CPA"/>
    <property type="match status" value="1"/>
</dbReference>
<feature type="domain" description="CN hydrolase" evidence="2">
    <location>
        <begin position="7"/>
        <end position="264"/>
    </location>
</feature>
<dbReference type="RefSeq" id="WP_097642472.1">
    <property type="nucleotide sequence ID" value="NZ_NQWI01000005.1"/>
</dbReference>
<dbReference type="InterPro" id="IPR050345">
    <property type="entry name" value="Aliph_Amidase/BUP"/>
</dbReference>
<evidence type="ECO:0000256" key="1">
    <source>
        <dbReference type="ARBA" id="ARBA00022801"/>
    </source>
</evidence>
<dbReference type="FunFam" id="3.60.110.10:FF:000010">
    <property type="entry name" value="Carbon-nitrogen hydrolase"/>
    <property type="match status" value="1"/>
</dbReference>
<dbReference type="AlphaFoldDB" id="A0A2A6RNW6"/>
<dbReference type="GO" id="GO:0033388">
    <property type="term" value="P:putrescine biosynthetic process from arginine"/>
    <property type="evidence" value="ECO:0007669"/>
    <property type="project" value="TreeGrafter"/>
</dbReference>
<evidence type="ECO:0000313" key="4">
    <source>
        <dbReference type="Proteomes" id="UP000220527"/>
    </source>
</evidence>
<protein>
    <submittedName>
        <fullName evidence="3">Acyltransferase</fullName>
    </submittedName>
</protein>
<dbReference type="EMBL" id="NQWI01000005">
    <property type="protein sequence ID" value="PDW04737.1"/>
    <property type="molecule type" value="Genomic_DNA"/>
</dbReference>
<keyword evidence="3" id="KW-0012">Acyltransferase</keyword>
<dbReference type="GO" id="GO:0050126">
    <property type="term" value="F:N-carbamoylputrescine amidase activity"/>
    <property type="evidence" value="ECO:0007669"/>
    <property type="project" value="TreeGrafter"/>
</dbReference>
<keyword evidence="1" id="KW-0378">Hydrolase</keyword>
<evidence type="ECO:0000259" key="2">
    <source>
        <dbReference type="PROSITE" id="PS50263"/>
    </source>
</evidence>
<keyword evidence="4" id="KW-1185">Reference proteome</keyword>
<dbReference type="Pfam" id="PF00795">
    <property type="entry name" value="CN_hydrolase"/>
    <property type="match status" value="1"/>
</dbReference>
<sequence>MHKPKLVTIGLVQLRCSAEPAANLTAALDGVRAAAAQGAQIICLPELFRSLYFCQSEDHDHFGLAEAVPGPTTERLSALAAELGVVLIASLFEKRAEGLYHNTAAVLDADGRYLGKYRKMHIPDDPLFYEKFYFTPGDLGFQVFPTRYGRIGVLICWDQWYPEAARLTALRGADILFYPTAIGWHPSEKAEHGVAQHQSWELIQRSHGIANGCYVVSVNRTGHEGDPQGGIEFWGQSFISDPQGCLLAKAPVEQPAVLVQSIDLGMLDRQRTHWPFLRDRRIDAYGELTRRFID</sequence>
<dbReference type="OrthoDB" id="9811121at2"/>
<dbReference type="Gene3D" id="3.60.110.10">
    <property type="entry name" value="Carbon-nitrogen hydrolase"/>
    <property type="match status" value="1"/>
</dbReference>